<protein>
    <submittedName>
        <fullName evidence="2">Uncharacterized protein</fullName>
    </submittedName>
</protein>
<accession>A0A2P6U4N6</accession>
<comment type="caution">
    <text evidence="2">The sequence shown here is derived from an EMBL/GenBank/DDBJ whole genome shotgun (WGS) entry which is preliminary data.</text>
</comment>
<sequence>MEGKGGAAAVSGKQPLRRRCTGSVAGLIALVALAAAALLLTGGRIEAGHGCPSGQSAVRLRSQLTGGAASVGAANGTASNAKFPVARGRTLVLYTYGGSDPEYPENFRFFVQEAIRDGDNCDYIIVLQEGEGVAPLDPLPELPPNARYLRHPNSCFDFGTIGWVLDTEITAAQLDTYEYFVWLNPSVRGPFLPAYVRGLMHWTEPFVSRLSPTVKLVGCSINCVGIGGEIPPSGPPIHVQTYVAATDRQGLDVLLATGTVFKCWPTMRSVVEHSELGASAAIFAAGYTVDSLMFRYQGVDWRDPAVRATACNNGRNPVNGPDWNDGIFVHPMETLFTKVKAPMLEKKWPAAVAAKKYAEWSKEVANRRTAGAAKRGQKKGGG</sequence>
<gene>
    <name evidence="2" type="ORF">C2E21_0400</name>
</gene>
<dbReference type="AlphaFoldDB" id="A0A2P6U4N6"/>
<reference evidence="2 3" key="1">
    <citation type="journal article" date="2018" name="Plant J.">
        <title>Genome sequences of Chlorella sorokiniana UTEX 1602 and Micractinium conductrix SAG 241.80: implications to maltose excretion by a green alga.</title>
        <authorList>
            <person name="Arriola M.B."/>
            <person name="Velmurugan N."/>
            <person name="Zhang Y."/>
            <person name="Plunkett M.H."/>
            <person name="Hondzo H."/>
            <person name="Barney B.M."/>
        </authorList>
    </citation>
    <scope>NUCLEOTIDE SEQUENCE [LARGE SCALE GENOMIC DNA]</scope>
    <source>
        <strain evidence="3">UTEX 1602</strain>
    </source>
</reference>
<keyword evidence="1" id="KW-0472">Membrane</keyword>
<feature type="transmembrane region" description="Helical" evidence="1">
    <location>
        <begin position="20"/>
        <end position="40"/>
    </location>
</feature>
<evidence type="ECO:0000313" key="3">
    <source>
        <dbReference type="Proteomes" id="UP000239899"/>
    </source>
</evidence>
<evidence type="ECO:0000256" key="1">
    <source>
        <dbReference type="SAM" id="Phobius"/>
    </source>
</evidence>
<keyword evidence="1" id="KW-0812">Transmembrane</keyword>
<dbReference type="Proteomes" id="UP000239899">
    <property type="component" value="Unassembled WGS sequence"/>
</dbReference>
<name>A0A2P6U4N6_CHLSO</name>
<organism evidence="2 3">
    <name type="scientific">Chlorella sorokiniana</name>
    <name type="common">Freshwater green alga</name>
    <dbReference type="NCBI Taxonomy" id="3076"/>
    <lineage>
        <taxon>Eukaryota</taxon>
        <taxon>Viridiplantae</taxon>
        <taxon>Chlorophyta</taxon>
        <taxon>core chlorophytes</taxon>
        <taxon>Trebouxiophyceae</taxon>
        <taxon>Chlorellales</taxon>
        <taxon>Chlorellaceae</taxon>
        <taxon>Chlorella clade</taxon>
        <taxon>Chlorella</taxon>
    </lineage>
</organism>
<proteinExistence type="predicted"/>
<dbReference type="OrthoDB" id="526941at2759"/>
<keyword evidence="3" id="KW-1185">Reference proteome</keyword>
<dbReference type="EMBL" id="LHPG02000001">
    <property type="protein sequence ID" value="PRW61269.1"/>
    <property type="molecule type" value="Genomic_DNA"/>
</dbReference>
<dbReference type="STRING" id="3076.A0A2P6U4N6"/>
<evidence type="ECO:0000313" key="2">
    <source>
        <dbReference type="EMBL" id="PRW61269.1"/>
    </source>
</evidence>
<keyword evidence="1" id="KW-1133">Transmembrane helix</keyword>